<evidence type="ECO:0000259" key="7">
    <source>
        <dbReference type="Pfam" id="PF08340"/>
    </source>
</evidence>
<evidence type="ECO:0000256" key="2">
    <source>
        <dbReference type="ARBA" id="ARBA00022722"/>
    </source>
</evidence>
<keyword evidence="3" id="KW-0255">Endonuclease</keyword>
<dbReference type="EMBL" id="CP073100">
    <property type="protein sequence ID" value="QUE50818.1"/>
    <property type="molecule type" value="Genomic_DNA"/>
</dbReference>
<keyword evidence="2" id="KW-0540">Nuclease</keyword>
<comment type="cofactor">
    <cofactor evidence="1">
        <name>a divalent metal cation</name>
        <dbReference type="ChEBI" id="CHEBI:60240"/>
    </cofactor>
</comment>
<dbReference type="Pfam" id="PF08340">
    <property type="entry name" value="YicC-like_C"/>
    <property type="match status" value="1"/>
</dbReference>
<evidence type="ECO:0000259" key="6">
    <source>
        <dbReference type="Pfam" id="PF03755"/>
    </source>
</evidence>
<organism evidence="8 9">
    <name type="scientific">Luteolibacter ambystomatis</name>
    <dbReference type="NCBI Taxonomy" id="2824561"/>
    <lineage>
        <taxon>Bacteria</taxon>
        <taxon>Pseudomonadati</taxon>
        <taxon>Verrucomicrobiota</taxon>
        <taxon>Verrucomicrobiia</taxon>
        <taxon>Verrucomicrobiales</taxon>
        <taxon>Verrucomicrobiaceae</taxon>
        <taxon>Luteolibacter</taxon>
    </lineage>
</organism>
<comment type="similarity">
    <text evidence="5">Belongs to the YicC/YloC family.</text>
</comment>
<reference evidence="8" key="1">
    <citation type="submission" date="2021-04" db="EMBL/GenBank/DDBJ databases">
        <title>Luteolibacter sp. 32A isolated from the skin of an Anderson's salamander (Ambystoma andersonii).</title>
        <authorList>
            <person name="Spergser J."/>
            <person name="Busse H.-J."/>
        </authorList>
    </citation>
    <scope>NUCLEOTIDE SEQUENCE</scope>
    <source>
        <strain evidence="8">32A</strain>
    </source>
</reference>
<gene>
    <name evidence="8" type="ORF">KBB96_18405</name>
</gene>
<feature type="domain" description="Endoribonuclease YicC-like N-terminal" evidence="6">
    <location>
        <begin position="1"/>
        <end position="152"/>
    </location>
</feature>
<evidence type="ECO:0000256" key="3">
    <source>
        <dbReference type="ARBA" id="ARBA00022759"/>
    </source>
</evidence>
<dbReference type="GO" id="GO:0016787">
    <property type="term" value="F:hydrolase activity"/>
    <property type="evidence" value="ECO:0007669"/>
    <property type="project" value="UniProtKB-KW"/>
</dbReference>
<dbReference type="PANTHER" id="PTHR30636:SF3">
    <property type="entry name" value="UPF0701 PROTEIN YICC"/>
    <property type="match status" value="1"/>
</dbReference>
<dbReference type="Pfam" id="PF03755">
    <property type="entry name" value="YicC-like_N"/>
    <property type="match status" value="1"/>
</dbReference>
<dbReference type="InterPro" id="IPR013551">
    <property type="entry name" value="YicC-like_C"/>
</dbReference>
<dbReference type="NCBIfam" id="TIGR00255">
    <property type="entry name" value="YicC/YloC family endoribonuclease"/>
    <property type="match status" value="1"/>
</dbReference>
<keyword evidence="4" id="KW-0378">Hydrolase</keyword>
<evidence type="ECO:0000313" key="8">
    <source>
        <dbReference type="EMBL" id="QUE50818.1"/>
    </source>
</evidence>
<dbReference type="PANTHER" id="PTHR30636">
    <property type="entry name" value="UPF0701 PROTEIN YICC"/>
    <property type="match status" value="1"/>
</dbReference>
<dbReference type="AlphaFoldDB" id="A0A975IZE0"/>
<protein>
    <submittedName>
        <fullName evidence="8">YicC family protein</fullName>
    </submittedName>
</protein>
<evidence type="ECO:0000256" key="1">
    <source>
        <dbReference type="ARBA" id="ARBA00001968"/>
    </source>
</evidence>
<dbReference type="InterPro" id="IPR013527">
    <property type="entry name" value="YicC-like_N"/>
</dbReference>
<evidence type="ECO:0000256" key="4">
    <source>
        <dbReference type="ARBA" id="ARBA00022801"/>
    </source>
</evidence>
<evidence type="ECO:0000256" key="5">
    <source>
        <dbReference type="ARBA" id="ARBA00035648"/>
    </source>
</evidence>
<sequence length="288" mass="32010">MTGFGRGSATTEHFTATVEITAVNRKQSEVVVQGTRDLADLEPRIRRAVTQSTSRGRLQVTLKLDPTASGAKPARVDAGLALSMEKAFKELSRLLDRDVMPVAADFIRQPGVISFEDSGLDSDLAWQAVERALEAAMYQLLAMRAAEGGHLKADLLERLALLEGFADRLAAEAPGRPQRQKEMLLKRLREAGLDLDPNDERVLKELAVFADRCDITEELTRLDSHFRKFRDYLDAAEPAGRALDFLCQELFREFNTIGSKANDASIAQTIVEAKTELEKIREQVQNVE</sequence>
<keyword evidence="9" id="KW-1185">Reference proteome</keyword>
<dbReference type="KEGG" id="lamb:KBB96_18405"/>
<feature type="domain" description="Endoribonuclease YicC-like C-terminal" evidence="7">
    <location>
        <begin position="172"/>
        <end position="288"/>
    </location>
</feature>
<name>A0A975IZE0_9BACT</name>
<accession>A0A975IZE0</accession>
<evidence type="ECO:0000313" key="9">
    <source>
        <dbReference type="Proteomes" id="UP000676169"/>
    </source>
</evidence>
<dbReference type="RefSeq" id="WP_211630957.1">
    <property type="nucleotide sequence ID" value="NZ_CP073100.1"/>
</dbReference>
<proteinExistence type="inferred from homology"/>
<dbReference type="GO" id="GO:0004521">
    <property type="term" value="F:RNA endonuclease activity"/>
    <property type="evidence" value="ECO:0007669"/>
    <property type="project" value="InterPro"/>
</dbReference>
<dbReference type="InterPro" id="IPR005229">
    <property type="entry name" value="YicC/YloC-like"/>
</dbReference>
<dbReference type="Proteomes" id="UP000676169">
    <property type="component" value="Chromosome"/>
</dbReference>